<dbReference type="InterPro" id="IPR029000">
    <property type="entry name" value="Cyclophilin-like_dom_sf"/>
</dbReference>
<dbReference type="Gene3D" id="2.40.100.10">
    <property type="entry name" value="Cyclophilin-like"/>
    <property type="match status" value="1"/>
</dbReference>
<feature type="domain" description="6-phospho-N-acetylmuramidase N-terminal" evidence="2">
    <location>
        <begin position="4"/>
        <end position="237"/>
    </location>
</feature>
<protein>
    <recommendedName>
        <fullName evidence="5">DUF871 domain-containing protein</fullName>
    </recommendedName>
</protein>
<reference evidence="3 4" key="1">
    <citation type="submission" date="2021-11" db="EMBL/GenBank/DDBJ databases">
        <authorList>
            <person name="Depoorter E."/>
        </authorList>
    </citation>
    <scope>NUCLEOTIDE SEQUENCE [LARGE SCALE GENOMIC DNA]</scope>
    <source>
        <strain evidence="3 4">LMG 24289</strain>
    </source>
</reference>
<dbReference type="PANTHER" id="PTHR38435:SF1">
    <property type="entry name" value="DUF871 DOMAIN-CONTAINING PROTEIN"/>
    <property type="match status" value="1"/>
</dbReference>
<name>A0ABM8Z5S1_9LACO</name>
<comment type="caution">
    <text evidence="3">The sequence shown here is derived from an EMBL/GenBank/DDBJ whole genome shotgun (WGS) entry which is preliminary data.</text>
</comment>
<evidence type="ECO:0000259" key="2">
    <source>
        <dbReference type="Pfam" id="PF19200"/>
    </source>
</evidence>
<dbReference type="PANTHER" id="PTHR38435">
    <property type="match status" value="1"/>
</dbReference>
<dbReference type="Pfam" id="PF19200">
    <property type="entry name" value="MupG_N"/>
    <property type="match status" value="1"/>
</dbReference>
<evidence type="ECO:0008006" key="5">
    <source>
        <dbReference type="Google" id="ProtNLM"/>
    </source>
</evidence>
<feature type="domain" description="6-phospho-N-acetylmuramidase C-terminal" evidence="1">
    <location>
        <begin position="247"/>
        <end position="360"/>
    </location>
</feature>
<organism evidence="3 4">
    <name type="scientific">Periweissella fabaria</name>
    <dbReference type="NCBI Taxonomy" id="546157"/>
    <lineage>
        <taxon>Bacteria</taxon>
        <taxon>Bacillati</taxon>
        <taxon>Bacillota</taxon>
        <taxon>Bacilli</taxon>
        <taxon>Lactobacillales</taxon>
        <taxon>Lactobacillaceae</taxon>
        <taxon>Periweissella</taxon>
    </lineage>
</organism>
<accession>A0ABM8Z5S1</accession>
<proteinExistence type="predicted"/>
<dbReference type="InterPro" id="IPR013785">
    <property type="entry name" value="Aldolase_TIM"/>
</dbReference>
<dbReference type="InterPro" id="IPR043797">
    <property type="entry name" value="MupG_N"/>
</dbReference>
<dbReference type="Gene3D" id="3.20.20.70">
    <property type="entry name" value="Aldolase class I"/>
    <property type="match status" value="1"/>
</dbReference>
<sequence>MPKLGVSIYPSKSTFAEMQAYLDKAAALGYQRIFTSMLEVRDSVDETIANFKAIIQYGNTLGFETSIDVNPAVLHEIGMQANDLAFFADLGVAAVRLDEGFTGHEEALMTQNPYNINIEINISRGQHYIDMIMDFGANRHNLTGCHNFYPQPYSGLGDDYLLSTSAQYKKYQLTTAAFVDSTSGSVGPWPFANLMVTAERERTMDLATQVRFLKATNLIDDIIISSSFVSDTDLEVVSVAFNEPTLSLPVILANNVSPLEQTIAFEELHQYRGDFSDYMIRSSQPRVKYRDQAINPTSAPTNFERGDVIIGNDNFGQYKGELQIVLQPFTNNEHYNLVGRIDPHAEVLLNFLHPWHNFTLHQQA</sequence>
<dbReference type="Pfam" id="PF05913">
    <property type="entry name" value="MupG_C"/>
    <property type="match status" value="1"/>
</dbReference>
<dbReference type="InterPro" id="IPR043894">
    <property type="entry name" value="MupG_C"/>
</dbReference>
<evidence type="ECO:0000313" key="3">
    <source>
        <dbReference type="EMBL" id="CAH0416658.1"/>
    </source>
</evidence>
<dbReference type="EMBL" id="CAKKNS010000003">
    <property type="protein sequence ID" value="CAH0416658.1"/>
    <property type="molecule type" value="Genomic_DNA"/>
</dbReference>
<keyword evidence="4" id="KW-1185">Reference proteome</keyword>
<gene>
    <name evidence="3" type="ORF">WFA24289_00966</name>
</gene>
<dbReference type="SUPFAM" id="SSF50891">
    <property type="entry name" value="Cyclophilin-like"/>
    <property type="match status" value="1"/>
</dbReference>
<evidence type="ECO:0000259" key="1">
    <source>
        <dbReference type="Pfam" id="PF05913"/>
    </source>
</evidence>
<dbReference type="SUPFAM" id="SSF51445">
    <property type="entry name" value="(Trans)glycosidases"/>
    <property type="match status" value="1"/>
</dbReference>
<dbReference type="InterPro" id="IPR008589">
    <property type="entry name" value="MupG"/>
</dbReference>
<dbReference type="InterPro" id="IPR017853">
    <property type="entry name" value="GH"/>
</dbReference>
<dbReference type="RefSeq" id="WP_230096698.1">
    <property type="nucleotide sequence ID" value="NZ_CAKKNS010000003.1"/>
</dbReference>
<evidence type="ECO:0000313" key="4">
    <source>
        <dbReference type="Proteomes" id="UP000789707"/>
    </source>
</evidence>
<dbReference type="Proteomes" id="UP000789707">
    <property type="component" value="Unassembled WGS sequence"/>
</dbReference>